<dbReference type="Proteomes" id="UP000034665">
    <property type="component" value="Unassembled WGS sequence"/>
</dbReference>
<dbReference type="Pfam" id="PF03640">
    <property type="entry name" value="Lipoprotein_15"/>
    <property type="match status" value="2"/>
</dbReference>
<proteinExistence type="predicted"/>
<dbReference type="AlphaFoldDB" id="A0A0G0N9D0"/>
<dbReference type="InterPro" id="IPR005297">
    <property type="entry name" value="Lipoprotein_repeat"/>
</dbReference>
<sequence length="159" mass="16952">MNKKIIGVIVGIIIIGGIYYIMSYQATFPTQSVQEPTSLERQQPATATEAVLKIGASATLGNYIVGANGFSLYTFANDKIGISNCTGACATNWPPYIVPAEGARAADSTITGQVGTVQRADGSIQLTYNGMPLYFWIKDVNVGDTTGHGVNNIWFIARP</sequence>
<evidence type="ECO:0000256" key="1">
    <source>
        <dbReference type="SAM" id="Phobius"/>
    </source>
</evidence>
<evidence type="ECO:0008006" key="4">
    <source>
        <dbReference type="Google" id="ProtNLM"/>
    </source>
</evidence>
<evidence type="ECO:0000313" key="2">
    <source>
        <dbReference type="EMBL" id="KKR12769.1"/>
    </source>
</evidence>
<dbReference type="PANTHER" id="PTHR39335">
    <property type="entry name" value="BLL4220 PROTEIN"/>
    <property type="match status" value="1"/>
</dbReference>
<dbReference type="GO" id="GO:0043448">
    <property type="term" value="P:alkane catabolic process"/>
    <property type="evidence" value="ECO:0007669"/>
    <property type="project" value="TreeGrafter"/>
</dbReference>
<protein>
    <recommendedName>
        <fullName evidence="4">Lipoprotein</fullName>
    </recommendedName>
</protein>
<keyword evidence="1" id="KW-0472">Membrane</keyword>
<reference evidence="2 3" key="1">
    <citation type="journal article" date="2015" name="Nature">
        <title>rRNA introns, odd ribosomes, and small enigmatic genomes across a large radiation of phyla.</title>
        <authorList>
            <person name="Brown C.T."/>
            <person name="Hug L.A."/>
            <person name="Thomas B.C."/>
            <person name="Sharon I."/>
            <person name="Castelle C.J."/>
            <person name="Singh A."/>
            <person name="Wilkins M.J."/>
            <person name="Williams K.H."/>
            <person name="Banfield J.F."/>
        </authorList>
    </citation>
    <scope>NUCLEOTIDE SEQUENCE [LARGE SCALE GENOMIC DNA]</scope>
</reference>
<name>A0A0G0N9D0_9BACT</name>
<dbReference type="EMBL" id="LBWR01000001">
    <property type="protein sequence ID" value="KKR12769.1"/>
    <property type="molecule type" value="Genomic_DNA"/>
</dbReference>
<keyword evidence="1" id="KW-1133">Transmembrane helix</keyword>
<accession>A0A0G0N9D0</accession>
<keyword evidence="1" id="KW-0812">Transmembrane</keyword>
<dbReference type="PANTHER" id="PTHR39335:SF1">
    <property type="entry name" value="BLL4220 PROTEIN"/>
    <property type="match status" value="1"/>
</dbReference>
<organism evidence="2 3">
    <name type="scientific">Candidatus Wolfebacteria bacterium GW2011_GWC2_39_22</name>
    <dbReference type="NCBI Taxonomy" id="1619013"/>
    <lineage>
        <taxon>Bacteria</taxon>
        <taxon>Candidatus Wolfeibacteriota</taxon>
    </lineage>
</organism>
<gene>
    <name evidence="2" type="ORF">UT41_C0001G0313</name>
</gene>
<comment type="caution">
    <text evidence="2">The sequence shown here is derived from an EMBL/GenBank/DDBJ whole genome shotgun (WGS) entry which is preliminary data.</text>
</comment>
<feature type="transmembrane region" description="Helical" evidence="1">
    <location>
        <begin position="5"/>
        <end position="22"/>
    </location>
</feature>
<evidence type="ECO:0000313" key="3">
    <source>
        <dbReference type="Proteomes" id="UP000034665"/>
    </source>
</evidence>